<dbReference type="Gene3D" id="2.40.50.100">
    <property type="match status" value="1"/>
</dbReference>
<feature type="domain" description="Mop" evidence="2">
    <location>
        <begin position="19"/>
        <end position="85"/>
    </location>
</feature>
<accession>X1NWB7</accession>
<proteinExistence type="predicted"/>
<evidence type="ECO:0000259" key="2">
    <source>
        <dbReference type="PROSITE" id="PS51866"/>
    </source>
</evidence>
<dbReference type="EMBL" id="BARV01031149">
    <property type="protein sequence ID" value="GAI34491.1"/>
    <property type="molecule type" value="Genomic_DNA"/>
</dbReference>
<protein>
    <recommendedName>
        <fullName evidence="2">Mop domain-containing protein</fullName>
    </recommendedName>
</protein>
<dbReference type="InterPro" id="IPR008995">
    <property type="entry name" value="Mo/tungstate-bd_C_term_dom"/>
</dbReference>
<dbReference type="SUPFAM" id="SSF50331">
    <property type="entry name" value="MOP-like"/>
    <property type="match status" value="1"/>
</dbReference>
<sequence>KYLSQVLKDKERWEWIGLKISARNRLEGVIEDIEKGPVTSKIKIKINKPVTVTAVITKEAVDDLKLSTGDIVEAVIKSTEVMISKE</sequence>
<organism evidence="3">
    <name type="scientific">marine sediment metagenome</name>
    <dbReference type="NCBI Taxonomy" id="412755"/>
    <lineage>
        <taxon>unclassified sequences</taxon>
        <taxon>metagenomes</taxon>
        <taxon>ecological metagenomes</taxon>
    </lineage>
</organism>
<dbReference type="AlphaFoldDB" id="X1NWB7"/>
<dbReference type="PROSITE" id="PS51866">
    <property type="entry name" value="MOP"/>
    <property type="match status" value="1"/>
</dbReference>
<evidence type="ECO:0000256" key="1">
    <source>
        <dbReference type="ARBA" id="ARBA00022505"/>
    </source>
</evidence>
<comment type="caution">
    <text evidence="3">The sequence shown here is derived from an EMBL/GenBank/DDBJ whole genome shotgun (WGS) entry which is preliminary data.</text>
</comment>
<dbReference type="Pfam" id="PF03459">
    <property type="entry name" value="TOBE"/>
    <property type="match status" value="1"/>
</dbReference>
<dbReference type="GO" id="GO:0015689">
    <property type="term" value="P:molybdate ion transport"/>
    <property type="evidence" value="ECO:0007669"/>
    <property type="project" value="InterPro"/>
</dbReference>
<feature type="non-terminal residue" evidence="3">
    <location>
        <position position="1"/>
    </location>
</feature>
<dbReference type="NCBIfam" id="TIGR00638">
    <property type="entry name" value="Mop"/>
    <property type="match status" value="1"/>
</dbReference>
<name>X1NWB7_9ZZZZ</name>
<dbReference type="InterPro" id="IPR004606">
    <property type="entry name" value="Mop_domain"/>
</dbReference>
<reference evidence="3" key="1">
    <citation type="journal article" date="2014" name="Front. Microbiol.">
        <title>High frequency of phylogenetically diverse reductive dehalogenase-homologous genes in deep subseafloor sedimentary metagenomes.</title>
        <authorList>
            <person name="Kawai M."/>
            <person name="Futagami T."/>
            <person name="Toyoda A."/>
            <person name="Takaki Y."/>
            <person name="Nishi S."/>
            <person name="Hori S."/>
            <person name="Arai W."/>
            <person name="Tsubouchi T."/>
            <person name="Morono Y."/>
            <person name="Uchiyama I."/>
            <person name="Ito T."/>
            <person name="Fujiyama A."/>
            <person name="Inagaki F."/>
            <person name="Takami H."/>
        </authorList>
    </citation>
    <scope>NUCLEOTIDE SEQUENCE</scope>
    <source>
        <strain evidence="3">Expedition CK06-06</strain>
    </source>
</reference>
<evidence type="ECO:0000313" key="3">
    <source>
        <dbReference type="EMBL" id="GAI34491.1"/>
    </source>
</evidence>
<dbReference type="InterPro" id="IPR005116">
    <property type="entry name" value="Transp-assoc_OB_typ1"/>
</dbReference>
<keyword evidence="1" id="KW-0500">Molybdenum</keyword>
<gene>
    <name evidence="3" type="ORF">S06H3_49344</name>
</gene>